<feature type="domain" description="Heterokaryon incompatibility" evidence="1">
    <location>
        <begin position="30"/>
        <end position="82"/>
    </location>
</feature>
<dbReference type="AlphaFoldDB" id="A0A8E2JU57"/>
<sequence>IRLIMLLPGEWSDEIHCQLFYQSLRNKPSYQALSYAWGSQNVTRPIRLDGDVHAITFNLESALRRLRRQREIIVLWVDALCI</sequence>
<dbReference type="PANTHER" id="PTHR24148:SF82">
    <property type="entry name" value="HETEROKARYON INCOMPATIBILITY DOMAIN-CONTAINING PROTEIN"/>
    <property type="match status" value="1"/>
</dbReference>
<dbReference type="PANTHER" id="PTHR24148">
    <property type="entry name" value="ANKYRIN REPEAT DOMAIN-CONTAINING PROTEIN 39 HOMOLOG-RELATED"/>
    <property type="match status" value="1"/>
</dbReference>
<evidence type="ECO:0000313" key="2">
    <source>
        <dbReference type="EMBL" id="OCL09407.1"/>
    </source>
</evidence>
<dbReference type="Proteomes" id="UP000250140">
    <property type="component" value="Unassembled WGS sequence"/>
</dbReference>
<evidence type="ECO:0000259" key="1">
    <source>
        <dbReference type="Pfam" id="PF06985"/>
    </source>
</evidence>
<accession>A0A8E2JU57</accession>
<keyword evidence="3" id="KW-1185">Reference proteome</keyword>
<dbReference type="Pfam" id="PF06985">
    <property type="entry name" value="HET"/>
    <property type="match status" value="1"/>
</dbReference>
<dbReference type="EMBL" id="KV749453">
    <property type="protein sequence ID" value="OCL09407.1"/>
    <property type="molecule type" value="Genomic_DNA"/>
</dbReference>
<feature type="non-terminal residue" evidence="2">
    <location>
        <position position="82"/>
    </location>
</feature>
<evidence type="ECO:0000313" key="3">
    <source>
        <dbReference type="Proteomes" id="UP000250140"/>
    </source>
</evidence>
<dbReference type="InterPro" id="IPR052895">
    <property type="entry name" value="HetReg/Transcr_Mod"/>
</dbReference>
<proteinExistence type="predicted"/>
<feature type="non-terminal residue" evidence="2">
    <location>
        <position position="1"/>
    </location>
</feature>
<reference evidence="2 3" key="1">
    <citation type="journal article" date="2016" name="Nat. Commun.">
        <title>Ectomycorrhizal ecology is imprinted in the genome of the dominant symbiotic fungus Cenococcum geophilum.</title>
        <authorList>
            <consortium name="DOE Joint Genome Institute"/>
            <person name="Peter M."/>
            <person name="Kohler A."/>
            <person name="Ohm R.A."/>
            <person name="Kuo A."/>
            <person name="Krutzmann J."/>
            <person name="Morin E."/>
            <person name="Arend M."/>
            <person name="Barry K.W."/>
            <person name="Binder M."/>
            <person name="Choi C."/>
            <person name="Clum A."/>
            <person name="Copeland A."/>
            <person name="Grisel N."/>
            <person name="Haridas S."/>
            <person name="Kipfer T."/>
            <person name="LaButti K."/>
            <person name="Lindquist E."/>
            <person name="Lipzen A."/>
            <person name="Maire R."/>
            <person name="Meier B."/>
            <person name="Mihaltcheva S."/>
            <person name="Molinier V."/>
            <person name="Murat C."/>
            <person name="Poggeler S."/>
            <person name="Quandt C.A."/>
            <person name="Sperisen C."/>
            <person name="Tritt A."/>
            <person name="Tisserant E."/>
            <person name="Crous P.W."/>
            <person name="Henrissat B."/>
            <person name="Nehls U."/>
            <person name="Egli S."/>
            <person name="Spatafora J.W."/>
            <person name="Grigoriev I.V."/>
            <person name="Martin F.M."/>
        </authorList>
    </citation>
    <scope>NUCLEOTIDE SEQUENCE [LARGE SCALE GENOMIC DNA]</scope>
    <source>
        <strain evidence="2 3">CBS 207.34</strain>
    </source>
</reference>
<protein>
    <recommendedName>
        <fullName evidence="1">Heterokaryon incompatibility domain-containing protein</fullName>
    </recommendedName>
</protein>
<organism evidence="2 3">
    <name type="scientific">Glonium stellatum</name>
    <dbReference type="NCBI Taxonomy" id="574774"/>
    <lineage>
        <taxon>Eukaryota</taxon>
        <taxon>Fungi</taxon>
        <taxon>Dikarya</taxon>
        <taxon>Ascomycota</taxon>
        <taxon>Pezizomycotina</taxon>
        <taxon>Dothideomycetes</taxon>
        <taxon>Pleosporomycetidae</taxon>
        <taxon>Gloniales</taxon>
        <taxon>Gloniaceae</taxon>
        <taxon>Glonium</taxon>
    </lineage>
</organism>
<dbReference type="InterPro" id="IPR010730">
    <property type="entry name" value="HET"/>
</dbReference>
<dbReference type="OrthoDB" id="2157530at2759"/>
<name>A0A8E2JU57_9PEZI</name>
<gene>
    <name evidence="2" type="ORF">AOQ84DRAFT_274772</name>
</gene>